<dbReference type="EMBL" id="JBHLTW010000003">
    <property type="protein sequence ID" value="MFC0594753.1"/>
    <property type="molecule type" value="Genomic_DNA"/>
</dbReference>
<feature type="transmembrane region" description="Helical" evidence="5">
    <location>
        <begin position="251"/>
        <end position="270"/>
    </location>
</feature>
<dbReference type="PANTHER" id="PTHR43759:SF1">
    <property type="entry name" value="GLUCOSE IMPORT SYSTEM PERMEASE PROTEIN GLCT"/>
    <property type="match status" value="1"/>
</dbReference>
<keyword evidence="4 5" id="KW-0472">Membrane</keyword>
<protein>
    <submittedName>
        <fullName evidence="7">Carbohydrate ABC transporter permease</fullName>
    </submittedName>
</protein>
<gene>
    <name evidence="7" type="ORF">ACFFFP_00915</name>
</gene>
<evidence type="ECO:0000256" key="4">
    <source>
        <dbReference type="ARBA" id="ARBA00023136"/>
    </source>
</evidence>
<name>A0ABV6PY23_9DEIN</name>
<feature type="domain" description="ABC transmembrane type-1" evidence="6">
    <location>
        <begin position="58"/>
        <end position="269"/>
    </location>
</feature>
<evidence type="ECO:0000256" key="3">
    <source>
        <dbReference type="ARBA" id="ARBA00022989"/>
    </source>
</evidence>
<keyword evidence="5" id="KW-0813">Transport</keyword>
<comment type="subcellular location">
    <subcellularLocation>
        <location evidence="5">Cell membrane</location>
        <topology evidence="5">Multi-pass membrane protein</topology>
    </subcellularLocation>
    <subcellularLocation>
        <location evidence="1">Membrane</location>
        <topology evidence="1">Multi-pass membrane protein</topology>
    </subcellularLocation>
</comment>
<proteinExistence type="inferred from homology"/>
<dbReference type="SUPFAM" id="SSF161098">
    <property type="entry name" value="MetI-like"/>
    <property type="match status" value="1"/>
</dbReference>
<dbReference type="InterPro" id="IPR052730">
    <property type="entry name" value="Sugar_ABC_transporter"/>
</dbReference>
<feature type="transmembrane region" description="Helical" evidence="5">
    <location>
        <begin position="209"/>
        <end position="231"/>
    </location>
</feature>
<evidence type="ECO:0000259" key="6">
    <source>
        <dbReference type="PROSITE" id="PS50928"/>
    </source>
</evidence>
<dbReference type="PANTHER" id="PTHR43759">
    <property type="entry name" value="TREHALOSE TRANSPORT SYSTEM PERMEASE PROTEIN SUGA"/>
    <property type="match status" value="1"/>
</dbReference>
<keyword evidence="8" id="KW-1185">Reference proteome</keyword>
<dbReference type="Proteomes" id="UP001589830">
    <property type="component" value="Unassembled WGS sequence"/>
</dbReference>
<organism evidence="7 8">
    <name type="scientific">Thermus composti</name>
    <dbReference type="NCBI Taxonomy" id="532059"/>
    <lineage>
        <taxon>Bacteria</taxon>
        <taxon>Thermotogati</taxon>
        <taxon>Deinococcota</taxon>
        <taxon>Deinococci</taxon>
        <taxon>Thermales</taxon>
        <taxon>Thermaceae</taxon>
        <taxon>Thermus</taxon>
    </lineage>
</organism>
<dbReference type="CDD" id="cd06261">
    <property type="entry name" value="TM_PBP2"/>
    <property type="match status" value="1"/>
</dbReference>
<evidence type="ECO:0000256" key="5">
    <source>
        <dbReference type="RuleBase" id="RU363032"/>
    </source>
</evidence>
<dbReference type="Gene3D" id="1.10.3720.10">
    <property type="entry name" value="MetI-like"/>
    <property type="match status" value="1"/>
</dbReference>
<evidence type="ECO:0000313" key="8">
    <source>
        <dbReference type="Proteomes" id="UP001589830"/>
    </source>
</evidence>
<comment type="similarity">
    <text evidence="5">Belongs to the binding-protein-dependent transport system permease family.</text>
</comment>
<dbReference type="PROSITE" id="PS50928">
    <property type="entry name" value="ABC_TM1"/>
    <property type="match status" value="1"/>
</dbReference>
<feature type="transmembrane region" description="Helical" evidence="5">
    <location>
        <begin position="94"/>
        <end position="115"/>
    </location>
</feature>
<dbReference type="InterPro" id="IPR000515">
    <property type="entry name" value="MetI-like"/>
</dbReference>
<accession>A0ABV6PY23</accession>
<reference evidence="7 8" key="1">
    <citation type="submission" date="2024-09" db="EMBL/GenBank/DDBJ databases">
        <authorList>
            <person name="Sun Q."/>
            <person name="Mori K."/>
        </authorList>
    </citation>
    <scope>NUCLEOTIDE SEQUENCE [LARGE SCALE GENOMIC DNA]</scope>
    <source>
        <strain evidence="7 8">NCAIM B.02340</strain>
    </source>
</reference>
<evidence type="ECO:0000256" key="1">
    <source>
        <dbReference type="ARBA" id="ARBA00004141"/>
    </source>
</evidence>
<dbReference type="InterPro" id="IPR035906">
    <property type="entry name" value="MetI-like_sf"/>
</dbReference>
<sequence>MNTRYLPYLLILPSVLFLLLFFGWPVLSAFLLAFREGEGWGLGQFRRMAQDLYFQDALRNTLLLTAVIVPLQVALALGMALLLPRLGGGRDLFLYFWTIPLGISDLAAGIVWLAIFTERGYLNSLLHALGLLDTPTGWLTYEHPTALFLSVVAAEVWRATPLVLLILVAGLQLIPKELIEAAEVFGATPWVRFWRITLPLLKPSLQVALILRTVLAFEVFAVVVALGGRNLPVLAGEAYFWYADYQNPGVAAAYAVLILGISLAATFLYLKALRVREEVYG</sequence>
<comment type="caution">
    <text evidence="7">The sequence shown here is derived from an EMBL/GenBank/DDBJ whole genome shotgun (WGS) entry which is preliminary data.</text>
</comment>
<evidence type="ECO:0000313" key="7">
    <source>
        <dbReference type="EMBL" id="MFC0594753.1"/>
    </source>
</evidence>
<dbReference type="Pfam" id="PF00528">
    <property type="entry name" value="BPD_transp_1"/>
    <property type="match status" value="1"/>
</dbReference>
<dbReference type="RefSeq" id="WP_188845455.1">
    <property type="nucleotide sequence ID" value="NZ_BMPJ01000002.1"/>
</dbReference>
<feature type="transmembrane region" description="Helical" evidence="5">
    <location>
        <begin position="146"/>
        <end position="169"/>
    </location>
</feature>
<feature type="transmembrane region" description="Helical" evidence="5">
    <location>
        <begin position="62"/>
        <end position="82"/>
    </location>
</feature>
<keyword evidence="3 5" id="KW-1133">Transmembrane helix</keyword>
<evidence type="ECO:0000256" key="2">
    <source>
        <dbReference type="ARBA" id="ARBA00022692"/>
    </source>
</evidence>
<keyword evidence="2 5" id="KW-0812">Transmembrane</keyword>